<evidence type="ECO:0000313" key="1">
    <source>
        <dbReference type="EMBL" id="KAI4822839.1"/>
    </source>
</evidence>
<proteinExistence type="predicted"/>
<feature type="non-terminal residue" evidence="1">
    <location>
        <position position="1"/>
    </location>
</feature>
<reference evidence="1" key="1">
    <citation type="submission" date="2022-05" db="EMBL/GenBank/DDBJ databases">
        <title>Chromosome-level genome of Chaenocephalus aceratus.</title>
        <authorList>
            <person name="Park H."/>
        </authorList>
    </citation>
    <scope>NUCLEOTIDE SEQUENCE</scope>
    <source>
        <strain evidence="1">KU_202001</strain>
    </source>
</reference>
<dbReference type="Proteomes" id="UP001057452">
    <property type="component" value="Chromosome 8"/>
</dbReference>
<keyword evidence="2" id="KW-1185">Reference proteome</keyword>
<feature type="non-terminal residue" evidence="1">
    <location>
        <position position="125"/>
    </location>
</feature>
<organism evidence="1 2">
    <name type="scientific">Chaenocephalus aceratus</name>
    <name type="common">Blackfin icefish</name>
    <name type="synonym">Chaenichthys aceratus</name>
    <dbReference type="NCBI Taxonomy" id="36190"/>
    <lineage>
        <taxon>Eukaryota</taxon>
        <taxon>Metazoa</taxon>
        <taxon>Chordata</taxon>
        <taxon>Craniata</taxon>
        <taxon>Vertebrata</taxon>
        <taxon>Euteleostomi</taxon>
        <taxon>Actinopterygii</taxon>
        <taxon>Neopterygii</taxon>
        <taxon>Teleostei</taxon>
        <taxon>Neoteleostei</taxon>
        <taxon>Acanthomorphata</taxon>
        <taxon>Eupercaria</taxon>
        <taxon>Perciformes</taxon>
        <taxon>Notothenioidei</taxon>
        <taxon>Channichthyidae</taxon>
        <taxon>Chaenocephalus</taxon>
    </lineage>
</organism>
<protein>
    <submittedName>
        <fullName evidence="1">Uncharacterized protein</fullName>
    </submittedName>
</protein>
<sequence length="125" mass="13514">CSEEEVADECGGCSSRKNPQESRIIFLYVPPTHLLSISLLYHSTPRVTVKTLQDERSINNTATSTGPWRLTGAGLSPGTAVISLSHDRECSEAVGKRGCSPGESRAPRRALVPSSHLALLRQNDE</sequence>
<dbReference type="EMBL" id="CM043792">
    <property type="protein sequence ID" value="KAI4822839.1"/>
    <property type="molecule type" value="Genomic_DNA"/>
</dbReference>
<evidence type="ECO:0000313" key="2">
    <source>
        <dbReference type="Proteomes" id="UP001057452"/>
    </source>
</evidence>
<gene>
    <name evidence="1" type="ORF">KUCAC02_008364</name>
</gene>
<accession>A0ACB9XA32</accession>
<name>A0ACB9XA32_CHAAC</name>
<comment type="caution">
    <text evidence="1">The sequence shown here is derived from an EMBL/GenBank/DDBJ whole genome shotgun (WGS) entry which is preliminary data.</text>
</comment>